<organism evidence="11 14">
    <name type="scientific">Marinomonas gallaica</name>
    <dbReference type="NCBI Taxonomy" id="1806667"/>
    <lineage>
        <taxon>Bacteria</taxon>
        <taxon>Pseudomonadati</taxon>
        <taxon>Pseudomonadota</taxon>
        <taxon>Gammaproteobacteria</taxon>
        <taxon>Oceanospirillales</taxon>
        <taxon>Oceanospirillaceae</taxon>
        <taxon>Marinomonas</taxon>
    </lineage>
</organism>
<reference evidence="12 13" key="2">
    <citation type="submission" date="2016-06" db="EMBL/GenBank/DDBJ databases">
        <authorList>
            <person name="Rodrigo-Torres L."/>
            <person name="Arahal D.R."/>
        </authorList>
    </citation>
    <scope>NUCLEOTIDE SEQUENCE [LARGE SCALE GENOMIC DNA]</scope>
    <source>
        <strain evidence="12 13">CECT 5116</strain>
    </source>
</reference>
<keyword evidence="4" id="KW-0479">Metal-binding</keyword>
<evidence type="ECO:0000256" key="1">
    <source>
        <dbReference type="ARBA" id="ARBA00000553"/>
    </source>
</evidence>
<dbReference type="RefSeq" id="WP_067030624.1">
    <property type="nucleotide sequence ID" value="NZ_FLRA01000002.1"/>
</dbReference>
<gene>
    <name evidence="11" type="primary">yfiH</name>
    <name evidence="11" type="ORF">MGA5115_00255</name>
    <name evidence="12" type="ORF">MGA5116_01816</name>
</gene>
<evidence type="ECO:0000256" key="8">
    <source>
        <dbReference type="ARBA" id="ARBA00048968"/>
    </source>
</evidence>
<dbReference type="GO" id="GO:0017061">
    <property type="term" value="F:S-methyl-5-thioadenosine phosphorylase activity"/>
    <property type="evidence" value="ECO:0007669"/>
    <property type="project" value="UniProtKB-EC"/>
</dbReference>
<dbReference type="GO" id="GO:0005507">
    <property type="term" value="F:copper ion binding"/>
    <property type="evidence" value="ECO:0007669"/>
    <property type="project" value="TreeGrafter"/>
</dbReference>
<dbReference type="EMBL" id="FLRB01000012">
    <property type="protein sequence ID" value="SBT21223.1"/>
    <property type="molecule type" value="Genomic_DNA"/>
</dbReference>
<evidence type="ECO:0000256" key="7">
    <source>
        <dbReference type="ARBA" id="ARBA00047989"/>
    </source>
</evidence>
<evidence type="ECO:0000256" key="10">
    <source>
        <dbReference type="RuleBase" id="RU361274"/>
    </source>
</evidence>
<dbReference type="PANTHER" id="PTHR30616">
    <property type="entry name" value="UNCHARACTERIZED PROTEIN YFIH"/>
    <property type="match status" value="1"/>
</dbReference>
<dbReference type="OrthoDB" id="4279at2"/>
<dbReference type="Proteomes" id="UP000092840">
    <property type="component" value="Unassembled WGS sequence"/>
</dbReference>
<reference evidence="11 14" key="1">
    <citation type="submission" date="2016-06" db="EMBL/GenBank/DDBJ databases">
        <authorList>
            <person name="Kjaerup R.B."/>
            <person name="Dalgaard T.S."/>
            <person name="Juul-Madsen H.R."/>
        </authorList>
    </citation>
    <scope>NUCLEOTIDE SEQUENCE [LARGE SCALE GENOMIC DNA]</scope>
    <source>
        <strain evidence="11 14">CECT 5115</strain>
    </source>
</reference>
<proteinExistence type="inferred from homology"/>
<protein>
    <recommendedName>
        <fullName evidence="10">Purine nucleoside phosphorylase</fullName>
    </recommendedName>
</protein>
<evidence type="ECO:0000256" key="5">
    <source>
        <dbReference type="ARBA" id="ARBA00022801"/>
    </source>
</evidence>
<dbReference type="Pfam" id="PF02578">
    <property type="entry name" value="Cu-oxidase_4"/>
    <property type="match status" value="1"/>
</dbReference>
<dbReference type="Gene3D" id="3.60.140.10">
    <property type="entry name" value="CNF1/YfiH-like putative cysteine hydrolases"/>
    <property type="match status" value="1"/>
</dbReference>
<comment type="catalytic activity">
    <reaction evidence="8">
        <text>adenosine + phosphate = alpha-D-ribose 1-phosphate + adenine</text>
        <dbReference type="Rhea" id="RHEA:27642"/>
        <dbReference type="ChEBI" id="CHEBI:16335"/>
        <dbReference type="ChEBI" id="CHEBI:16708"/>
        <dbReference type="ChEBI" id="CHEBI:43474"/>
        <dbReference type="ChEBI" id="CHEBI:57720"/>
        <dbReference type="EC" id="2.4.2.1"/>
    </reaction>
    <physiologicalReaction direction="left-to-right" evidence="8">
        <dbReference type="Rhea" id="RHEA:27643"/>
    </physiologicalReaction>
</comment>
<dbReference type="SUPFAM" id="SSF64438">
    <property type="entry name" value="CNF1/YfiH-like putative cysteine hydrolases"/>
    <property type="match status" value="1"/>
</dbReference>
<keyword evidence="6" id="KW-0862">Zinc</keyword>
<comment type="catalytic activity">
    <reaction evidence="7">
        <text>adenosine + H2O + H(+) = inosine + NH4(+)</text>
        <dbReference type="Rhea" id="RHEA:24408"/>
        <dbReference type="ChEBI" id="CHEBI:15377"/>
        <dbReference type="ChEBI" id="CHEBI:15378"/>
        <dbReference type="ChEBI" id="CHEBI:16335"/>
        <dbReference type="ChEBI" id="CHEBI:17596"/>
        <dbReference type="ChEBI" id="CHEBI:28938"/>
        <dbReference type="EC" id="3.5.4.4"/>
    </reaction>
    <physiologicalReaction direction="left-to-right" evidence="7">
        <dbReference type="Rhea" id="RHEA:24409"/>
    </physiologicalReaction>
</comment>
<dbReference type="PANTHER" id="PTHR30616:SF2">
    <property type="entry name" value="PURINE NUCLEOSIDE PHOSPHORYLASE LACC1"/>
    <property type="match status" value="1"/>
</dbReference>
<dbReference type="AlphaFoldDB" id="A0A1C3JM19"/>
<keyword evidence="5" id="KW-0378">Hydrolase</keyword>
<dbReference type="InterPro" id="IPR038371">
    <property type="entry name" value="Cu_polyphenol_OxRdtase_sf"/>
</dbReference>
<evidence type="ECO:0000313" key="11">
    <source>
        <dbReference type="EMBL" id="SBT16175.1"/>
    </source>
</evidence>
<keyword evidence="3" id="KW-0808">Transferase</keyword>
<evidence type="ECO:0000313" key="12">
    <source>
        <dbReference type="EMBL" id="SBT21223.1"/>
    </source>
</evidence>
<evidence type="ECO:0000256" key="4">
    <source>
        <dbReference type="ARBA" id="ARBA00022723"/>
    </source>
</evidence>
<dbReference type="CDD" id="cd16833">
    <property type="entry name" value="YfiH"/>
    <property type="match status" value="1"/>
</dbReference>
<comment type="catalytic activity">
    <reaction evidence="9">
        <text>S-methyl-5'-thioadenosine + phosphate = 5-(methylsulfanyl)-alpha-D-ribose 1-phosphate + adenine</text>
        <dbReference type="Rhea" id="RHEA:11852"/>
        <dbReference type="ChEBI" id="CHEBI:16708"/>
        <dbReference type="ChEBI" id="CHEBI:17509"/>
        <dbReference type="ChEBI" id="CHEBI:43474"/>
        <dbReference type="ChEBI" id="CHEBI:58533"/>
        <dbReference type="EC" id="2.4.2.28"/>
    </reaction>
    <physiologicalReaction direction="left-to-right" evidence="9">
        <dbReference type="Rhea" id="RHEA:11853"/>
    </physiologicalReaction>
</comment>
<dbReference type="NCBIfam" id="TIGR00726">
    <property type="entry name" value="peptidoglycan editing factor PgeF"/>
    <property type="match status" value="1"/>
</dbReference>
<accession>A0A1C3JM19</accession>
<dbReference type="Proteomes" id="UP000092871">
    <property type="component" value="Unassembled WGS sequence"/>
</dbReference>
<evidence type="ECO:0000256" key="3">
    <source>
        <dbReference type="ARBA" id="ARBA00022679"/>
    </source>
</evidence>
<name>A0A1C3JM19_9GAMM</name>
<evidence type="ECO:0000256" key="2">
    <source>
        <dbReference type="ARBA" id="ARBA00007353"/>
    </source>
</evidence>
<sequence>MDSIITPNWPVPSNIKAFVSTRIGGVSQQPYDSFNMGAHVGDVSQDVTSNRLLLKTLACYPGEIQWLNQTHSTSVLELPSSKQDRNADACYTDQANTVCAVLTADCLPVLFCDPNTLQVAAAHAGWRGLCDGVLEETLKVFSNPQDVVVWFGPAIGPDAFEVGPEVRSAFMAVDPAAEQAFKRSGHDGKWLGDLYTIARQRLSSQGCCNIYGGDFCTFSDVERFYSYRRDGVTGRMASLIWQE</sequence>
<comment type="similarity">
    <text evidence="2 10">Belongs to the purine nucleoside phosphorylase YfiH/LACC1 family.</text>
</comment>
<dbReference type="InterPro" id="IPR011324">
    <property type="entry name" value="Cytotoxic_necrot_fac-like_cat"/>
</dbReference>
<dbReference type="InterPro" id="IPR003730">
    <property type="entry name" value="Cu_polyphenol_OxRdtase"/>
</dbReference>
<evidence type="ECO:0000313" key="14">
    <source>
        <dbReference type="Proteomes" id="UP000092871"/>
    </source>
</evidence>
<evidence type="ECO:0000256" key="9">
    <source>
        <dbReference type="ARBA" id="ARBA00049893"/>
    </source>
</evidence>
<evidence type="ECO:0000256" key="6">
    <source>
        <dbReference type="ARBA" id="ARBA00022833"/>
    </source>
</evidence>
<keyword evidence="13" id="KW-1185">Reference proteome</keyword>
<evidence type="ECO:0000313" key="13">
    <source>
        <dbReference type="Proteomes" id="UP000092840"/>
    </source>
</evidence>
<dbReference type="GO" id="GO:0016787">
    <property type="term" value="F:hydrolase activity"/>
    <property type="evidence" value="ECO:0007669"/>
    <property type="project" value="UniProtKB-KW"/>
</dbReference>
<comment type="catalytic activity">
    <reaction evidence="1">
        <text>inosine + phosphate = alpha-D-ribose 1-phosphate + hypoxanthine</text>
        <dbReference type="Rhea" id="RHEA:27646"/>
        <dbReference type="ChEBI" id="CHEBI:17368"/>
        <dbReference type="ChEBI" id="CHEBI:17596"/>
        <dbReference type="ChEBI" id="CHEBI:43474"/>
        <dbReference type="ChEBI" id="CHEBI:57720"/>
        <dbReference type="EC" id="2.4.2.1"/>
    </reaction>
    <physiologicalReaction direction="left-to-right" evidence="1">
        <dbReference type="Rhea" id="RHEA:27647"/>
    </physiologicalReaction>
</comment>
<dbReference type="EMBL" id="FLRA01000002">
    <property type="protein sequence ID" value="SBT16175.1"/>
    <property type="molecule type" value="Genomic_DNA"/>
</dbReference>